<reference evidence="2" key="2">
    <citation type="submission" date="2021-03" db="UniProtKB">
        <authorList>
            <consortium name="EnsemblPlants"/>
        </authorList>
    </citation>
    <scope>IDENTIFICATION</scope>
</reference>
<sequence>MAEKEGDLNMDINVSSNNKVADIVWIWIIEALASFKEVNFSLLNDLVKAAPEIPDDDLGKNAKEMVSFRSLETLFERVMTPSHDQSQHSKLSTFDFSLSCENVLTQILNESSESLQLSKWDIQPFLNHKRASMEKCTLVQFKEAIFNDSTTTTTTHPYAEILKEKGVLDSIYKDVEYANLNKKSKLYDDDDDDEVMKIEKKKTMLDEISIPCNVVTIGRKENDALIHMSLENTKELIIEREDNEKEHHQVESNNEANDVDDHSPIKSVIHYHCSNMTSSSTPHQHRRKRLHWTNEELHKLKEGVKIYSGKRKIPWRKILESNNVFKKVRTAVDLKDKWKNICKATTEPNK</sequence>
<dbReference type="CDD" id="cd11660">
    <property type="entry name" value="SANT_TRF"/>
    <property type="match status" value="1"/>
</dbReference>
<dbReference type="SUPFAM" id="SSF46689">
    <property type="entry name" value="Homeodomain-like"/>
    <property type="match status" value="1"/>
</dbReference>
<dbReference type="PANTHER" id="PTHR47863:SF4">
    <property type="entry name" value="RING_FYVE_PHD ZINC FINGER SUPERFAMILY PROTEIN"/>
    <property type="match status" value="1"/>
</dbReference>
<dbReference type="EnsemblPlants" id="evm.model.03.2104">
    <property type="protein sequence ID" value="cds.evm.model.03.2104"/>
    <property type="gene ID" value="evm.TU.03.2104"/>
</dbReference>
<dbReference type="Gene3D" id="1.10.246.220">
    <property type="match status" value="1"/>
</dbReference>
<keyword evidence="3" id="KW-1185">Reference proteome</keyword>
<dbReference type="OrthoDB" id="608866at2759"/>
<name>A0A803P805_CANSA</name>
<protein>
    <recommendedName>
        <fullName evidence="1">Myb-like domain-containing protein</fullName>
    </recommendedName>
</protein>
<dbReference type="AlphaFoldDB" id="A0A803P805"/>
<reference evidence="2" key="1">
    <citation type="submission" date="2018-11" db="EMBL/GenBank/DDBJ databases">
        <authorList>
            <person name="Grassa J C."/>
        </authorList>
    </citation>
    <scope>NUCLEOTIDE SEQUENCE [LARGE SCALE GENOMIC DNA]</scope>
</reference>
<accession>A0A803P805</accession>
<dbReference type="EMBL" id="UZAU01000356">
    <property type="status" value="NOT_ANNOTATED_CDS"/>
    <property type="molecule type" value="Genomic_DNA"/>
</dbReference>
<dbReference type="PROSITE" id="PS50090">
    <property type="entry name" value="MYB_LIKE"/>
    <property type="match status" value="1"/>
</dbReference>
<evidence type="ECO:0000313" key="2">
    <source>
        <dbReference type="EnsemblPlants" id="cds.evm.model.03.2104"/>
    </source>
</evidence>
<dbReference type="InterPro" id="IPR001005">
    <property type="entry name" value="SANT/Myb"/>
</dbReference>
<organism evidence="2 3">
    <name type="scientific">Cannabis sativa</name>
    <name type="common">Hemp</name>
    <name type="synonym">Marijuana</name>
    <dbReference type="NCBI Taxonomy" id="3483"/>
    <lineage>
        <taxon>Eukaryota</taxon>
        <taxon>Viridiplantae</taxon>
        <taxon>Streptophyta</taxon>
        <taxon>Embryophyta</taxon>
        <taxon>Tracheophyta</taxon>
        <taxon>Spermatophyta</taxon>
        <taxon>Magnoliopsida</taxon>
        <taxon>eudicotyledons</taxon>
        <taxon>Gunneridae</taxon>
        <taxon>Pentapetalae</taxon>
        <taxon>rosids</taxon>
        <taxon>fabids</taxon>
        <taxon>Rosales</taxon>
        <taxon>Cannabaceae</taxon>
        <taxon>Cannabis</taxon>
    </lineage>
</organism>
<evidence type="ECO:0000313" key="3">
    <source>
        <dbReference type="Proteomes" id="UP000596661"/>
    </source>
</evidence>
<dbReference type="InterPro" id="IPR009057">
    <property type="entry name" value="Homeodomain-like_sf"/>
</dbReference>
<dbReference type="OMA" id="DIVWIWI"/>
<dbReference type="PANTHER" id="PTHR47863">
    <property type="entry name" value="RING/FYVE/PHD ZINC FINGER SUPERFAMILY PROTEIN"/>
    <property type="match status" value="1"/>
</dbReference>
<dbReference type="SMART" id="SM00717">
    <property type="entry name" value="SANT"/>
    <property type="match status" value="1"/>
</dbReference>
<dbReference type="Proteomes" id="UP000596661">
    <property type="component" value="Chromosome 3"/>
</dbReference>
<feature type="domain" description="Myb-like" evidence="1">
    <location>
        <begin position="284"/>
        <end position="342"/>
    </location>
</feature>
<proteinExistence type="predicted"/>
<dbReference type="Gramene" id="evm.model.03.2104">
    <property type="protein sequence ID" value="cds.evm.model.03.2104"/>
    <property type="gene ID" value="evm.TU.03.2104"/>
</dbReference>
<evidence type="ECO:0000259" key="1">
    <source>
        <dbReference type="PROSITE" id="PS50090"/>
    </source>
</evidence>